<protein>
    <submittedName>
        <fullName evidence="2">Uncharacterized protein</fullName>
    </submittedName>
</protein>
<evidence type="ECO:0000313" key="2">
    <source>
        <dbReference type="EMBL" id="EPE04645.1"/>
    </source>
</evidence>
<dbReference type="VEuPathDB" id="FungiDB:F503_06194"/>
<name>S3CV62_OPHP1</name>
<gene>
    <name evidence="2" type="ORF">F503_06194</name>
</gene>
<dbReference type="AlphaFoldDB" id="S3CV62"/>
<evidence type="ECO:0000313" key="3">
    <source>
        <dbReference type="Proteomes" id="UP000016923"/>
    </source>
</evidence>
<dbReference type="EMBL" id="KE148159">
    <property type="protein sequence ID" value="EPE04645.1"/>
    <property type="molecule type" value="Genomic_DNA"/>
</dbReference>
<feature type="signal peptide" evidence="1">
    <location>
        <begin position="1"/>
        <end position="28"/>
    </location>
</feature>
<evidence type="ECO:0000256" key="1">
    <source>
        <dbReference type="SAM" id="SignalP"/>
    </source>
</evidence>
<accession>S3CV62</accession>
<dbReference type="OMA" id="AEFDFFC"/>
<dbReference type="Proteomes" id="UP000016923">
    <property type="component" value="Unassembled WGS sequence"/>
</dbReference>
<feature type="chain" id="PRO_5004519179" evidence="1">
    <location>
        <begin position="29"/>
        <end position="182"/>
    </location>
</feature>
<dbReference type="eggNOG" id="ENOG502SWNU">
    <property type="taxonomic scope" value="Eukaryota"/>
</dbReference>
<keyword evidence="1" id="KW-0732">Signal</keyword>
<organism evidence="2 3">
    <name type="scientific">Ophiostoma piceae (strain UAMH 11346)</name>
    <name type="common">Sap stain fungus</name>
    <dbReference type="NCBI Taxonomy" id="1262450"/>
    <lineage>
        <taxon>Eukaryota</taxon>
        <taxon>Fungi</taxon>
        <taxon>Dikarya</taxon>
        <taxon>Ascomycota</taxon>
        <taxon>Pezizomycotina</taxon>
        <taxon>Sordariomycetes</taxon>
        <taxon>Sordariomycetidae</taxon>
        <taxon>Ophiostomatales</taxon>
        <taxon>Ophiostomataceae</taxon>
        <taxon>Ophiostoma</taxon>
    </lineage>
</organism>
<sequence length="182" mass="18889">MHSSTTPPLLFWATALFSVLGSVPFAHATPPPSSGGGGAESVAMAARHMGHAAPRFSPDHDKHIDLAAMPLMHRAAATNLQTFTGALASIQAAAISQSNDATRPFSVDGDTFVDYQTAAGRACDNQHNSCADAANSQKSSSFTVGDCDTQNTQCKSAASSATQTAFTELTSSTSDFEIFCDL</sequence>
<proteinExistence type="predicted"/>
<dbReference type="HOGENOM" id="CLU_1482422_0_0_1"/>
<dbReference type="STRING" id="1262450.S3CV62"/>
<reference evidence="2 3" key="1">
    <citation type="journal article" date="2013" name="BMC Genomics">
        <title>The genome and transcriptome of the pine saprophyte Ophiostoma piceae, and a comparison with the bark beetle-associated pine pathogen Grosmannia clavigera.</title>
        <authorList>
            <person name="Haridas S."/>
            <person name="Wang Y."/>
            <person name="Lim L."/>
            <person name="Massoumi Alamouti S."/>
            <person name="Jackman S."/>
            <person name="Docking R."/>
            <person name="Robertson G."/>
            <person name="Birol I."/>
            <person name="Bohlmann J."/>
            <person name="Breuil C."/>
        </authorList>
    </citation>
    <scope>NUCLEOTIDE SEQUENCE [LARGE SCALE GENOMIC DNA]</scope>
    <source>
        <strain evidence="2 3">UAMH 11346</strain>
    </source>
</reference>
<keyword evidence="3" id="KW-1185">Reference proteome</keyword>
<dbReference type="OrthoDB" id="2507450at2759"/>